<accession>A0A8H8S0Q0</accession>
<keyword evidence="2" id="KW-0472">Membrane</keyword>
<feature type="compositionally biased region" description="Basic residues" evidence="1">
    <location>
        <begin position="281"/>
        <end position="301"/>
    </location>
</feature>
<evidence type="ECO:0000256" key="3">
    <source>
        <dbReference type="SAM" id="SignalP"/>
    </source>
</evidence>
<feature type="compositionally biased region" description="Acidic residues" evidence="1">
    <location>
        <begin position="637"/>
        <end position="649"/>
    </location>
</feature>
<keyword evidence="2" id="KW-1133">Transmembrane helix</keyword>
<organism evidence="4 5">
    <name type="scientific">Lachnellula subtilissima</name>
    <dbReference type="NCBI Taxonomy" id="602034"/>
    <lineage>
        <taxon>Eukaryota</taxon>
        <taxon>Fungi</taxon>
        <taxon>Dikarya</taxon>
        <taxon>Ascomycota</taxon>
        <taxon>Pezizomycotina</taxon>
        <taxon>Leotiomycetes</taxon>
        <taxon>Helotiales</taxon>
        <taxon>Lachnaceae</taxon>
        <taxon>Lachnellula</taxon>
    </lineage>
</organism>
<feature type="transmembrane region" description="Helical" evidence="2">
    <location>
        <begin position="490"/>
        <end position="508"/>
    </location>
</feature>
<protein>
    <submittedName>
        <fullName evidence="4">Uncharacterized protein</fullName>
    </submittedName>
</protein>
<proteinExistence type="predicted"/>
<evidence type="ECO:0000313" key="5">
    <source>
        <dbReference type="Proteomes" id="UP000462212"/>
    </source>
</evidence>
<evidence type="ECO:0000256" key="2">
    <source>
        <dbReference type="SAM" id="Phobius"/>
    </source>
</evidence>
<feature type="compositionally biased region" description="Pro residues" evidence="1">
    <location>
        <begin position="456"/>
        <end position="481"/>
    </location>
</feature>
<feature type="compositionally biased region" description="Pro residues" evidence="1">
    <location>
        <begin position="395"/>
        <end position="420"/>
    </location>
</feature>
<gene>
    <name evidence="4" type="ORF">LSUB1_G000831</name>
</gene>
<dbReference type="OrthoDB" id="4225201at2759"/>
<dbReference type="AlphaFoldDB" id="A0A8H8S0Q0"/>
<evidence type="ECO:0000256" key="1">
    <source>
        <dbReference type="SAM" id="MobiDB-lite"/>
    </source>
</evidence>
<sequence length="689" mass="75005">MRGLLKAALLLAPALASALVVPEAEVQELDANRPIAGNSCLVHSISITLTPPAEHSFALVSIEVPTDSGSPDEWASQVLGFRIDVLKSEAACGFANLTINGQVLPQAVEDNVMTGKGSISTERKVNGQPEAQLLKLVVDYVDGKAMRDVGFSVAFKQTGATEIINIETDLSVPDEIVANPNPEGLQPVSGLTDSTHYNIEDDIAELQWMRAQLEELQFLIAEKEQTISQHMSDSLYQDVKECDNLKCVMKALADKARKATHHIYGKLNGYEENYDGDHGHGHPPKPPHWKWPKNLFHHGPKGNHTDCPPKHGKGNHTHPGPPFKKPHFGHNPLPVCRYPPPPPHHGKPPGGHPGDHRPEPPHHGPPGHGPEHDGPPPPPPPHHGPPGHGPEHDGPPPPPPPPGPHHGRPGPPPDHPPGPPPDHHHGPEDEERPHHPPHHDDPGPPGEFDEEQQHLGPPPGENFPPPPPPPFDEFDGPPGPPRHGLGKAPIFLKFTAIGILLAFLLVALHRRTCASTHKKSRRARREERRRRRAYRRAAKKYAITRFLSRFSRSSTDSEDEADDYEEKREELLANEEDGMSTTMTEEITQFRNAASVVEDIVAAEEGRAEVPVAAMPIPISERSSLLQDFDLGSQIGDGEELPAYEDNDGSEGSSFIADGFRYTPGSSEYSPAHSASGSVSDILGPDTKQ</sequence>
<reference evidence="4 5" key="1">
    <citation type="submission" date="2018-05" db="EMBL/GenBank/DDBJ databases">
        <title>Genome sequencing and assembly of the regulated plant pathogen Lachnellula willkommii and related sister species for the development of diagnostic species identification markers.</title>
        <authorList>
            <person name="Giroux E."/>
            <person name="Bilodeau G."/>
        </authorList>
    </citation>
    <scope>NUCLEOTIDE SEQUENCE [LARGE SCALE GENOMIC DNA]</scope>
    <source>
        <strain evidence="4 5">CBS 197.66</strain>
    </source>
</reference>
<dbReference type="Proteomes" id="UP000462212">
    <property type="component" value="Unassembled WGS sequence"/>
</dbReference>
<name>A0A8H8S0Q0_9HELO</name>
<feature type="compositionally biased region" description="Basic and acidic residues" evidence="1">
    <location>
        <begin position="421"/>
        <end position="442"/>
    </location>
</feature>
<keyword evidence="5" id="KW-1185">Reference proteome</keyword>
<feature type="chain" id="PRO_5034572171" evidence="3">
    <location>
        <begin position="19"/>
        <end position="689"/>
    </location>
</feature>
<comment type="caution">
    <text evidence="4">The sequence shown here is derived from an EMBL/GenBank/DDBJ whole genome shotgun (WGS) entry which is preliminary data.</text>
</comment>
<feature type="compositionally biased region" description="Basic and acidic residues" evidence="1">
    <location>
        <begin position="353"/>
        <end position="362"/>
    </location>
</feature>
<feature type="region of interest" description="Disordered" evidence="1">
    <location>
        <begin position="632"/>
        <end position="689"/>
    </location>
</feature>
<feature type="compositionally biased region" description="Pro residues" evidence="1">
    <location>
        <begin position="375"/>
        <end position="388"/>
    </location>
</feature>
<feature type="region of interest" description="Disordered" evidence="1">
    <location>
        <begin position="275"/>
        <end position="482"/>
    </location>
</feature>
<dbReference type="EMBL" id="QGMJ01000035">
    <property type="protein sequence ID" value="TVY44562.1"/>
    <property type="molecule type" value="Genomic_DNA"/>
</dbReference>
<feature type="compositionally biased region" description="Polar residues" evidence="1">
    <location>
        <begin position="664"/>
        <end position="679"/>
    </location>
</feature>
<keyword evidence="3" id="KW-0732">Signal</keyword>
<evidence type="ECO:0000313" key="4">
    <source>
        <dbReference type="EMBL" id="TVY44562.1"/>
    </source>
</evidence>
<keyword evidence="2" id="KW-0812">Transmembrane</keyword>
<feature type="signal peptide" evidence="3">
    <location>
        <begin position="1"/>
        <end position="18"/>
    </location>
</feature>